<feature type="repeat" description="TPR" evidence="4">
    <location>
        <begin position="157"/>
        <end position="190"/>
    </location>
</feature>
<dbReference type="HOGENOM" id="CLU_774609_0_0_1"/>
<evidence type="ECO:0000256" key="4">
    <source>
        <dbReference type="PROSITE-ProRule" id="PRU00339"/>
    </source>
</evidence>
<evidence type="ECO:0000256" key="3">
    <source>
        <dbReference type="ARBA" id="ARBA00034143"/>
    </source>
</evidence>
<dbReference type="EnsemblMetazoa" id="SMAR000593-RA">
    <property type="protein sequence ID" value="SMAR000593-PA"/>
    <property type="gene ID" value="SMAR000593"/>
</dbReference>
<dbReference type="InterPro" id="IPR011990">
    <property type="entry name" value="TPR-like_helical_dom_sf"/>
</dbReference>
<comment type="subcellular location">
    <subcellularLocation>
        <location evidence="1">Cytoplasm</location>
        <location evidence="1">Cytoskeleton</location>
        <location evidence="1">Cilium axoneme</location>
    </subcellularLocation>
</comment>
<name>T1IIA1_STRMM</name>
<dbReference type="SUPFAM" id="SSF48452">
    <property type="entry name" value="TPR-like"/>
    <property type="match status" value="1"/>
</dbReference>
<dbReference type="Proteomes" id="UP000014500">
    <property type="component" value="Unassembled WGS sequence"/>
</dbReference>
<evidence type="ECO:0000256" key="1">
    <source>
        <dbReference type="ARBA" id="ARBA00004430"/>
    </source>
</evidence>
<sequence length="358" mass="40747">MATVRIVAKLSKEEVKDETVVSVRESEVDEGVLPRYMPKYRRKYPSKDVSCTDKDRAAALGMGSENDQDTKEVKKKTDSSEEYIKRKEFIIHSALVEKNLRENKPFLALYSANRALELSAKDRKTLIARAKCYLYLGQNEKALDDIETALAIQDQDTELLYMKAQTLYMMGNFEFAAVYFQRGMQLRPQLKKFAAGLQKAQYSIQNALGGAANKLNCNALLPGNTRIKLTNYQVERLRDKHQQAVRIKKFKDMAAGGRQKKGVTPGPGFAVSPTPSMIKYVTDVHRKTEEDVLLGLVAKEKVFCRDLIQNPSIQNYTILYLTIRARDSHWLMAYALYRNTMHRPLTNGSFVTALLDRV</sequence>
<evidence type="ECO:0000256" key="2">
    <source>
        <dbReference type="ARBA" id="ARBA00034139"/>
    </source>
</evidence>
<accession>T1IIA1</accession>
<proteinExistence type="predicted"/>
<dbReference type="PROSITE" id="PS50005">
    <property type="entry name" value="TPR"/>
    <property type="match status" value="1"/>
</dbReference>
<dbReference type="PANTHER" id="PTHR23040:SF2">
    <property type="entry name" value="OUTER DYNEIN ARM-DOCKING COMPLEX SUBUNIT 4"/>
    <property type="match status" value="1"/>
</dbReference>
<reference evidence="5" key="2">
    <citation type="submission" date="2015-02" db="UniProtKB">
        <authorList>
            <consortium name="EnsemblMetazoa"/>
        </authorList>
    </citation>
    <scope>IDENTIFICATION</scope>
</reference>
<dbReference type="InterPro" id="IPR040111">
    <property type="entry name" value="ODAD4"/>
</dbReference>
<reference evidence="6" key="1">
    <citation type="submission" date="2011-05" db="EMBL/GenBank/DDBJ databases">
        <authorList>
            <person name="Richards S.R."/>
            <person name="Qu J."/>
            <person name="Jiang H."/>
            <person name="Jhangiani S.N."/>
            <person name="Agravi P."/>
            <person name="Goodspeed R."/>
            <person name="Gross S."/>
            <person name="Mandapat C."/>
            <person name="Jackson L."/>
            <person name="Mathew T."/>
            <person name="Pu L."/>
            <person name="Thornton R."/>
            <person name="Saada N."/>
            <person name="Wilczek-Boney K.B."/>
            <person name="Lee S."/>
            <person name="Kovar C."/>
            <person name="Wu Y."/>
            <person name="Scherer S.E."/>
            <person name="Worley K.C."/>
            <person name="Muzny D.M."/>
            <person name="Gibbs R."/>
        </authorList>
    </citation>
    <scope>NUCLEOTIDE SEQUENCE</scope>
    <source>
        <strain evidence="6">Brora</strain>
    </source>
</reference>
<dbReference type="STRING" id="126957.T1IIA1"/>
<dbReference type="SMART" id="SM00028">
    <property type="entry name" value="TPR"/>
    <property type="match status" value="2"/>
</dbReference>
<dbReference type="Gene3D" id="1.25.40.10">
    <property type="entry name" value="Tetratricopeptide repeat domain"/>
    <property type="match status" value="1"/>
</dbReference>
<evidence type="ECO:0000313" key="6">
    <source>
        <dbReference type="Proteomes" id="UP000014500"/>
    </source>
</evidence>
<dbReference type="GO" id="GO:0005930">
    <property type="term" value="C:axoneme"/>
    <property type="evidence" value="ECO:0007669"/>
    <property type="project" value="UniProtKB-SubCell"/>
</dbReference>
<evidence type="ECO:0000313" key="5">
    <source>
        <dbReference type="EnsemblMetazoa" id="SMAR000593-PA"/>
    </source>
</evidence>
<keyword evidence="6" id="KW-1185">Reference proteome</keyword>
<keyword evidence="4" id="KW-0802">TPR repeat</keyword>
<dbReference type="InterPro" id="IPR019734">
    <property type="entry name" value="TPR_rpt"/>
</dbReference>
<dbReference type="EMBL" id="JH430149">
    <property type="status" value="NOT_ANNOTATED_CDS"/>
    <property type="molecule type" value="Genomic_DNA"/>
</dbReference>
<dbReference type="eggNOG" id="KOG1124">
    <property type="taxonomic scope" value="Eukaryota"/>
</dbReference>
<protein>
    <recommendedName>
        <fullName evidence="2">Outer dynein arm-docking complex subunit 4</fullName>
    </recommendedName>
    <alternativeName>
        <fullName evidence="3">Tetratricopeptide repeat protein 25</fullName>
    </alternativeName>
</protein>
<dbReference type="AlphaFoldDB" id="T1IIA1"/>
<organism evidence="5 6">
    <name type="scientific">Strigamia maritima</name>
    <name type="common">European centipede</name>
    <name type="synonym">Geophilus maritimus</name>
    <dbReference type="NCBI Taxonomy" id="126957"/>
    <lineage>
        <taxon>Eukaryota</taxon>
        <taxon>Metazoa</taxon>
        <taxon>Ecdysozoa</taxon>
        <taxon>Arthropoda</taxon>
        <taxon>Myriapoda</taxon>
        <taxon>Chilopoda</taxon>
        <taxon>Pleurostigmophora</taxon>
        <taxon>Geophilomorpha</taxon>
        <taxon>Linotaeniidae</taxon>
        <taxon>Strigamia</taxon>
    </lineage>
</organism>
<dbReference type="PhylomeDB" id="T1IIA1"/>
<dbReference type="PANTHER" id="PTHR23040">
    <property type="match status" value="1"/>
</dbReference>